<feature type="transmembrane region" description="Helical" evidence="1">
    <location>
        <begin position="7"/>
        <end position="25"/>
    </location>
</feature>
<keyword evidence="1" id="KW-0472">Membrane</keyword>
<name>F4RJ28_MELLP</name>
<keyword evidence="3" id="KW-1185">Reference proteome</keyword>
<dbReference type="VEuPathDB" id="FungiDB:MELLADRAFT_105696"/>
<evidence type="ECO:0000313" key="3">
    <source>
        <dbReference type="Proteomes" id="UP000001072"/>
    </source>
</evidence>
<dbReference type="AlphaFoldDB" id="F4RJ28"/>
<dbReference type="HOGENOM" id="CLU_049762_0_0_1"/>
<organism evidence="3">
    <name type="scientific">Melampsora larici-populina (strain 98AG31 / pathotype 3-4-7)</name>
    <name type="common">Poplar leaf rust fungus</name>
    <dbReference type="NCBI Taxonomy" id="747676"/>
    <lineage>
        <taxon>Eukaryota</taxon>
        <taxon>Fungi</taxon>
        <taxon>Dikarya</taxon>
        <taxon>Basidiomycota</taxon>
        <taxon>Pucciniomycotina</taxon>
        <taxon>Pucciniomycetes</taxon>
        <taxon>Pucciniales</taxon>
        <taxon>Melampsoraceae</taxon>
        <taxon>Melampsora</taxon>
    </lineage>
</organism>
<dbReference type="InParanoid" id="F4RJ28"/>
<evidence type="ECO:0000256" key="1">
    <source>
        <dbReference type="SAM" id="Phobius"/>
    </source>
</evidence>
<dbReference type="KEGG" id="mlr:MELLADRAFT_105696"/>
<keyword evidence="1" id="KW-0812">Transmembrane</keyword>
<protein>
    <submittedName>
        <fullName evidence="2">Uncharacterized protein</fullName>
    </submittedName>
</protein>
<dbReference type="RefSeq" id="XP_007408993.1">
    <property type="nucleotide sequence ID" value="XM_007408931.1"/>
</dbReference>
<evidence type="ECO:0000313" key="2">
    <source>
        <dbReference type="EMBL" id="EGG07661.1"/>
    </source>
</evidence>
<keyword evidence="1" id="KW-1133">Transmembrane helix</keyword>
<gene>
    <name evidence="2" type="ORF">MELLADRAFT_105696</name>
</gene>
<dbReference type="Proteomes" id="UP000001072">
    <property type="component" value="Unassembled WGS sequence"/>
</dbReference>
<accession>F4RJ28</accession>
<sequence length="335" mass="39586">MKQSIKTMVLNCAYLILMLQCWYFVTPTSAMVPDLGEAWYLKDVDTPTEGFDALGLMNQMLKSEVETWPEYIQEILKTQPSFRIKNFWGFISELSDFMTTPILQKTLFELDEEEQLIENRDRRVYKPVRKILSRVLVTYENKMQEHIGLLEYEKHVKLIIPSVYLQNSKPKEVIDIFTGEEQEKLRQYRILLEKQWSADDQVHLYKVWGSHMRTYMNVQGDVKGILESQAIQVRWLQQGTFNAWNKMNAVFQNSLDPNCQALTKGIVESVESLDKESFEHLHYCQKQDYYGIFDPSFDKTFLEDKKVFIFWVKYDEDFKNIIEVGMVELSQDPVA</sequence>
<proteinExistence type="predicted"/>
<dbReference type="EMBL" id="GL883103">
    <property type="protein sequence ID" value="EGG07661.1"/>
    <property type="molecule type" value="Genomic_DNA"/>
</dbReference>
<reference evidence="3" key="1">
    <citation type="journal article" date="2011" name="Proc. Natl. Acad. Sci. U.S.A.">
        <title>Obligate biotrophy features unraveled by the genomic analysis of rust fungi.</title>
        <authorList>
            <person name="Duplessis S."/>
            <person name="Cuomo C.A."/>
            <person name="Lin Y.-C."/>
            <person name="Aerts A."/>
            <person name="Tisserant E."/>
            <person name="Veneault-Fourrey C."/>
            <person name="Joly D.L."/>
            <person name="Hacquard S."/>
            <person name="Amselem J."/>
            <person name="Cantarel B.L."/>
            <person name="Chiu R."/>
            <person name="Coutinho P.M."/>
            <person name="Feau N."/>
            <person name="Field M."/>
            <person name="Frey P."/>
            <person name="Gelhaye E."/>
            <person name="Goldberg J."/>
            <person name="Grabherr M.G."/>
            <person name="Kodira C.D."/>
            <person name="Kohler A."/>
            <person name="Kuees U."/>
            <person name="Lindquist E.A."/>
            <person name="Lucas S.M."/>
            <person name="Mago R."/>
            <person name="Mauceli E."/>
            <person name="Morin E."/>
            <person name="Murat C."/>
            <person name="Pangilinan J.L."/>
            <person name="Park R."/>
            <person name="Pearson M."/>
            <person name="Quesneville H."/>
            <person name="Rouhier N."/>
            <person name="Sakthikumar S."/>
            <person name="Salamov A.A."/>
            <person name="Schmutz J."/>
            <person name="Selles B."/>
            <person name="Shapiro H."/>
            <person name="Tanguay P."/>
            <person name="Tuskan G.A."/>
            <person name="Henrissat B."/>
            <person name="Van de Peer Y."/>
            <person name="Rouze P."/>
            <person name="Ellis J.G."/>
            <person name="Dodds P.N."/>
            <person name="Schein J.E."/>
            <person name="Zhong S."/>
            <person name="Hamelin R.C."/>
            <person name="Grigoriev I.V."/>
            <person name="Szabo L.J."/>
            <person name="Martin F."/>
        </authorList>
    </citation>
    <scope>NUCLEOTIDE SEQUENCE [LARGE SCALE GENOMIC DNA]</scope>
    <source>
        <strain evidence="3">98AG31 / pathotype 3-4-7</strain>
    </source>
</reference>
<dbReference type="GeneID" id="18922690"/>